<gene>
    <name evidence="3" type="ORF">CCE01nite_09680</name>
</gene>
<dbReference type="EMBL" id="BJLR01000009">
    <property type="protein sequence ID" value="GEA87019.1"/>
    <property type="molecule type" value="Genomic_DNA"/>
</dbReference>
<feature type="region of interest" description="Disordered" evidence="1">
    <location>
        <begin position="605"/>
        <end position="675"/>
    </location>
</feature>
<feature type="compositionally biased region" description="Low complexity" evidence="1">
    <location>
        <begin position="623"/>
        <end position="651"/>
    </location>
</feature>
<comment type="caution">
    <text evidence="3">The sequence shown here is derived from an EMBL/GenBank/DDBJ whole genome shotgun (WGS) entry which is preliminary data.</text>
</comment>
<feature type="compositionally biased region" description="Low complexity" evidence="1">
    <location>
        <begin position="1"/>
        <end position="15"/>
    </location>
</feature>
<proteinExistence type="predicted"/>
<dbReference type="RefSeq" id="WP_170223935.1">
    <property type="nucleotide sequence ID" value="NZ_BJLR01000009.1"/>
</dbReference>
<protein>
    <recommendedName>
        <fullName evidence="5">Gram-positive cocci surface proteins LPxTG domain-containing protein</fullName>
    </recommendedName>
</protein>
<name>A0A4Y3KRI0_9CELL</name>
<evidence type="ECO:0000256" key="1">
    <source>
        <dbReference type="SAM" id="MobiDB-lite"/>
    </source>
</evidence>
<feature type="compositionally biased region" description="Pro residues" evidence="1">
    <location>
        <begin position="605"/>
        <end position="622"/>
    </location>
</feature>
<evidence type="ECO:0000313" key="3">
    <source>
        <dbReference type="EMBL" id="GEA87019.1"/>
    </source>
</evidence>
<evidence type="ECO:0000256" key="2">
    <source>
        <dbReference type="SAM" id="Phobius"/>
    </source>
</evidence>
<sequence length="703" mass="71035">MARLRPATTPAPTEAPRTHDEAVRAPRPTRRRRLLLTLAALALPLATGIAASPAAGVGSGDLFPDDAVCGTGTGAGCRAPIEWNVATYGPPDGTHIVRRTLFTVFARQGEQLLLGSSALGVVPGLADVAVWEPGAVTDTEAATLPAPASSCRAQREASGDAALGLISTRAQELAGARSVDGTGNPDGYVPCVHTVTTTGLRRVAFYGSIGPGGALSGGVPTRAQVGTGVVAQAESSTTVAAWDLTVRPAAPGSTADLPGRAFTYVYAGFTGGSDRPTDFSTYITTTDGFRYRVATRSFDPFGFVFYGNPVGFYDADGVTPLHRDVLGSGSNQQTLTDPLGGVRLARAEYPVSVEPLAPETLDALGIPAQGAEPVMGPLGFAGSAGGDVAFEGQGGGLRFSTGTRGTYEIVLSRDGASFDAGAPGNRVLRGLVGPGTHDIPWDGLDNVGVPFPAGQYPVRATLRGGEYHAPILDVESSLRGGPSITLENPPDGVCPFTGEVSTGTNCTRGFYDDRGYVTSAGVAVGTPGELLCAGVGTRPSVASADPDLGFDTTSGQRAFGAGAGANTNTQCTGSFGDAKGLDLWSYVPGEARTSVVVVVPPAAPAPPPGVPAPQEPAPPVLPAEPGLPAAPVTPADPAAPTARPGAPSSARTDPGTRARTSREGRATALARTGSDVTPGLVGLGLVVVGGALVGAARLRRRLG</sequence>
<keyword evidence="2" id="KW-0812">Transmembrane</keyword>
<feature type="compositionally biased region" description="Basic and acidic residues" evidence="1">
    <location>
        <begin position="654"/>
        <end position="665"/>
    </location>
</feature>
<keyword evidence="2" id="KW-0472">Membrane</keyword>
<dbReference type="AlphaFoldDB" id="A0A4Y3KRI0"/>
<feature type="region of interest" description="Disordered" evidence="1">
    <location>
        <begin position="1"/>
        <end position="28"/>
    </location>
</feature>
<evidence type="ECO:0008006" key="5">
    <source>
        <dbReference type="Google" id="ProtNLM"/>
    </source>
</evidence>
<keyword evidence="4" id="KW-1185">Reference proteome</keyword>
<organism evidence="3 4">
    <name type="scientific">Cellulomonas cellasea</name>
    <dbReference type="NCBI Taxonomy" id="43670"/>
    <lineage>
        <taxon>Bacteria</taxon>
        <taxon>Bacillati</taxon>
        <taxon>Actinomycetota</taxon>
        <taxon>Actinomycetes</taxon>
        <taxon>Micrococcales</taxon>
        <taxon>Cellulomonadaceae</taxon>
        <taxon>Cellulomonas</taxon>
    </lineage>
</organism>
<reference evidence="3" key="1">
    <citation type="submission" date="2019-06" db="EMBL/GenBank/DDBJ databases">
        <title>Whole genome shotgun sequence of Cellulomonas cellasea NBRC 3753.</title>
        <authorList>
            <person name="Hosoyama A."/>
            <person name="Uohara A."/>
            <person name="Ohji S."/>
            <person name="Ichikawa N."/>
        </authorList>
    </citation>
    <scope>NUCLEOTIDE SEQUENCE [LARGE SCALE GENOMIC DNA]</scope>
    <source>
        <strain evidence="3">NBRC 3753</strain>
    </source>
</reference>
<dbReference type="Proteomes" id="UP000317046">
    <property type="component" value="Unassembled WGS sequence"/>
</dbReference>
<keyword evidence="2" id="KW-1133">Transmembrane helix</keyword>
<evidence type="ECO:0000313" key="4">
    <source>
        <dbReference type="Proteomes" id="UP000317046"/>
    </source>
</evidence>
<feature type="transmembrane region" description="Helical" evidence="2">
    <location>
        <begin position="679"/>
        <end position="698"/>
    </location>
</feature>
<accession>A0A4Y3KRI0</accession>